<evidence type="ECO:0000256" key="3">
    <source>
        <dbReference type="ARBA" id="ARBA00022737"/>
    </source>
</evidence>
<feature type="transmembrane region" description="Helical" evidence="9">
    <location>
        <begin position="883"/>
        <end position="907"/>
    </location>
</feature>
<keyword evidence="5" id="KW-0406">Ion transport</keyword>
<evidence type="ECO:0000256" key="7">
    <source>
        <dbReference type="ARBA" id="ARBA00023303"/>
    </source>
</evidence>
<keyword evidence="1" id="KW-0813">Transport</keyword>
<dbReference type="OrthoDB" id="1661883at2759"/>
<keyword evidence="6" id="KW-0325">Glycoprotein</keyword>
<dbReference type="Gene3D" id="1.25.40.20">
    <property type="entry name" value="Ankyrin repeat-containing domain"/>
    <property type="match status" value="2"/>
</dbReference>
<keyword evidence="9" id="KW-0472">Membrane</keyword>
<evidence type="ECO:0000256" key="4">
    <source>
        <dbReference type="ARBA" id="ARBA00023043"/>
    </source>
</evidence>
<dbReference type="PROSITE" id="PS50088">
    <property type="entry name" value="ANK_REPEAT"/>
    <property type="match status" value="7"/>
</dbReference>
<dbReference type="STRING" id="947166.A0A1D1W924"/>
<dbReference type="AlphaFoldDB" id="A0A1D1W924"/>
<dbReference type="Pfam" id="PF12796">
    <property type="entry name" value="Ank_2"/>
    <property type="match status" value="3"/>
</dbReference>
<comment type="caution">
    <text evidence="10">The sequence shown here is derived from an EMBL/GenBank/DDBJ whole genome shotgun (WGS) entry which is preliminary data.</text>
</comment>
<dbReference type="GO" id="GO:0022857">
    <property type="term" value="F:transmembrane transporter activity"/>
    <property type="evidence" value="ECO:0007669"/>
    <property type="project" value="TreeGrafter"/>
</dbReference>
<keyword evidence="3" id="KW-0677">Repeat</keyword>
<keyword evidence="9" id="KW-1133">Transmembrane helix</keyword>
<evidence type="ECO:0000256" key="6">
    <source>
        <dbReference type="ARBA" id="ARBA00023180"/>
    </source>
</evidence>
<keyword evidence="7" id="KW-0407">Ion channel</keyword>
<evidence type="ECO:0000313" key="11">
    <source>
        <dbReference type="Proteomes" id="UP000186922"/>
    </source>
</evidence>
<evidence type="ECO:0000256" key="5">
    <source>
        <dbReference type="ARBA" id="ARBA00023065"/>
    </source>
</evidence>
<accession>A0A1D1W924</accession>
<dbReference type="Pfam" id="PF00023">
    <property type="entry name" value="Ank"/>
    <property type="match status" value="2"/>
</dbReference>
<dbReference type="InterPro" id="IPR052076">
    <property type="entry name" value="TRP_cation_channel"/>
</dbReference>
<dbReference type="InterPro" id="IPR002110">
    <property type="entry name" value="Ankyrin_rpt"/>
</dbReference>
<evidence type="ECO:0000256" key="8">
    <source>
        <dbReference type="PROSITE-ProRule" id="PRU00023"/>
    </source>
</evidence>
<keyword evidence="4 8" id="KW-0040">ANK repeat</keyword>
<feature type="repeat" description="ANK" evidence="8">
    <location>
        <begin position="312"/>
        <end position="344"/>
    </location>
</feature>
<dbReference type="GO" id="GO:1902495">
    <property type="term" value="C:transmembrane transporter complex"/>
    <property type="evidence" value="ECO:0007669"/>
    <property type="project" value="TreeGrafter"/>
</dbReference>
<dbReference type="Proteomes" id="UP000186922">
    <property type="component" value="Unassembled WGS sequence"/>
</dbReference>
<organism evidence="10 11">
    <name type="scientific">Ramazzottius varieornatus</name>
    <name type="common">Water bear</name>
    <name type="synonym">Tardigrade</name>
    <dbReference type="NCBI Taxonomy" id="947166"/>
    <lineage>
        <taxon>Eukaryota</taxon>
        <taxon>Metazoa</taxon>
        <taxon>Ecdysozoa</taxon>
        <taxon>Tardigrada</taxon>
        <taxon>Eutardigrada</taxon>
        <taxon>Parachela</taxon>
        <taxon>Hypsibioidea</taxon>
        <taxon>Ramazzottiidae</taxon>
        <taxon>Ramazzottius</taxon>
    </lineage>
</organism>
<feature type="repeat" description="ANK" evidence="8">
    <location>
        <begin position="381"/>
        <end position="408"/>
    </location>
</feature>
<gene>
    <name evidence="10" type="primary">RvY_18970-1</name>
    <name evidence="10" type="synonym">RvY_18970.1</name>
    <name evidence="10" type="ORF">RvY_18970</name>
</gene>
<evidence type="ECO:0000256" key="2">
    <source>
        <dbReference type="ARBA" id="ARBA00022606"/>
    </source>
</evidence>
<evidence type="ECO:0000256" key="9">
    <source>
        <dbReference type="SAM" id="Phobius"/>
    </source>
</evidence>
<keyword evidence="11" id="KW-1185">Reference proteome</keyword>
<feature type="repeat" description="ANK" evidence="8">
    <location>
        <begin position="169"/>
        <end position="191"/>
    </location>
</feature>
<keyword evidence="9" id="KW-0812">Transmembrane</keyword>
<dbReference type="InterPro" id="IPR036770">
    <property type="entry name" value="Ankyrin_rpt-contain_sf"/>
</dbReference>
<dbReference type="GO" id="GO:0034220">
    <property type="term" value="P:monoatomic ion transmembrane transport"/>
    <property type="evidence" value="ECO:0007669"/>
    <property type="project" value="UniProtKB-KW"/>
</dbReference>
<feature type="repeat" description="ANK" evidence="8">
    <location>
        <begin position="447"/>
        <end position="479"/>
    </location>
</feature>
<protein>
    <submittedName>
        <fullName evidence="10">Uncharacterized protein</fullName>
    </submittedName>
</protein>
<feature type="transmembrane region" description="Helical" evidence="9">
    <location>
        <begin position="686"/>
        <end position="704"/>
    </location>
</feature>
<feature type="transmembrane region" description="Helical" evidence="9">
    <location>
        <begin position="795"/>
        <end position="814"/>
    </location>
</feature>
<dbReference type="EMBL" id="BDGG01000022">
    <property type="protein sequence ID" value="GAV09423.1"/>
    <property type="molecule type" value="Genomic_DNA"/>
</dbReference>
<dbReference type="PANTHER" id="PTHR47143">
    <property type="entry name" value="TRANSIENT RECEPTOR POTENTIAL CATION CHANNEL PROTEIN PAINLESS"/>
    <property type="match status" value="1"/>
</dbReference>
<dbReference type="PANTHER" id="PTHR47143:SF1">
    <property type="entry name" value="ION_TRANS DOMAIN-CONTAINING PROTEIN"/>
    <property type="match status" value="1"/>
</dbReference>
<reference evidence="10 11" key="1">
    <citation type="journal article" date="2016" name="Nat. Commun.">
        <title>Extremotolerant tardigrade genome and improved radiotolerance of human cultured cells by tardigrade-unique protein.</title>
        <authorList>
            <person name="Hashimoto T."/>
            <person name="Horikawa D.D."/>
            <person name="Saito Y."/>
            <person name="Kuwahara H."/>
            <person name="Kozuka-Hata H."/>
            <person name="Shin-I T."/>
            <person name="Minakuchi Y."/>
            <person name="Ohishi K."/>
            <person name="Motoyama A."/>
            <person name="Aizu T."/>
            <person name="Enomoto A."/>
            <person name="Kondo K."/>
            <person name="Tanaka S."/>
            <person name="Hara Y."/>
            <person name="Koshikawa S."/>
            <person name="Sagara H."/>
            <person name="Miura T."/>
            <person name="Yokobori S."/>
            <person name="Miyagawa K."/>
            <person name="Suzuki Y."/>
            <person name="Kubo T."/>
            <person name="Oyama M."/>
            <person name="Kohara Y."/>
            <person name="Fujiyama A."/>
            <person name="Arakawa K."/>
            <person name="Katayama T."/>
            <person name="Toyoda A."/>
            <person name="Kunieda T."/>
        </authorList>
    </citation>
    <scope>NUCLEOTIDE SEQUENCE [LARGE SCALE GENOMIC DNA]</scope>
    <source>
        <strain evidence="10 11">YOKOZUNA-1</strain>
    </source>
</reference>
<proteinExistence type="predicted"/>
<name>A0A1D1W924_RAMVA</name>
<feature type="transmembrane region" description="Helical" evidence="9">
    <location>
        <begin position="753"/>
        <end position="775"/>
    </location>
</feature>
<evidence type="ECO:0000313" key="10">
    <source>
        <dbReference type="EMBL" id="GAV09423.1"/>
    </source>
</evidence>
<dbReference type="PROSITE" id="PS50297">
    <property type="entry name" value="ANK_REP_REGION"/>
    <property type="match status" value="6"/>
</dbReference>
<feature type="transmembrane region" description="Helical" evidence="9">
    <location>
        <begin position="724"/>
        <end position="741"/>
    </location>
</feature>
<sequence length="928" mass="102689">MIMEKKDKVKGCSQSSSNATSLEEDIVQEYFRAVEGGDVGKVEEQLRKEPSLVHCSLDLVQGNGHSHSLRQSGLHVVADRDDVKLAQLLVAQGADLLARTSSGATAIHSGAAAGSIQVLRYLLSVDSGALNLLDHEGATALHLAVKKKQGESVRTLLELGASINLAMFDGSTPLHLAAALGFYDVTQVFFDVKPMESRAVVLAARDAQGMTVAHRAAMFNHWNLLSWLITQKCPVNAVDNKGRSVLVLAAERGAWDAVSELLHGAADPLILSNDGKNFLHQVVALGGDPQIFKEDMQQNGDFTLVLKGRDLGGYTPLHYAAQYGFGRCCSTLIKLGALVSAKGHDLMSPLHMAAQHGRSNTVKLLLAYETGQQSINDADHFGRTALHLAAENGHQKVTVLLLSKGAQLLRDVSGCTPLHLAAVHNQTGIMEHFISRHATQLALVDNGGNTVLHLAAKHDSAQVFTMLLDAGLPLTFNDQQLSALDLAILNDAHSTMTALVDNPRWKEALLQPSSLYACSGLVDKFPDVMLRALDRCQTTEEKASSTGRRSWIRHDYQLLQPSVEAQADDQLWRTSWRGRKDPLMLLNRMVACRRVELLCHPVCTSYLEGKWLAYGLMFQVVRLSLYVTFLTLLTYLILEGIEMDLRPHLRQVSLQRLSKYRPDLVGGNRTRFGPLQLTVQQGGVTAIDQTLLAFVLAFALFHLLQKVAQCLRQGLLYFVRLRSMFEVTLYASTMLFSIGFYDVQDDYMSWQSQWLLGAVAIFFAWSNLFFLLQWYGQLSIHVLVLLRVMKTLTEAMMVFFVVIVAFAITFYTLYPAKILPDDPLFYQRDHGDDSLGDIYFSSYSSLQTAILRVSDQMIGDADVIVNFISPIYNGFMYFPTLTYMLALTSILVVTILLQAVVVSDLAIPCRLCLLRSCQCGGWLSIPWL</sequence>
<feature type="repeat" description="ANK" evidence="8">
    <location>
        <begin position="136"/>
        <end position="168"/>
    </location>
</feature>
<keyword evidence="2" id="KW-0716">Sensory transduction</keyword>
<evidence type="ECO:0000256" key="1">
    <source>
        <dbReference type="ARBA" id="ARBA00022448"/>
    </source>
</evidence>
<dbReference type="SUPFAM" id="SSF48403">
    <property type="entry name" value="Ankyrin repeat"/>
    <property type="match status" value="2"/>
</dbReference>
<dbReference type="SMART" id="SM00248">
    <property type="entry name" value="ANK"/>
    <property type="match status" value="12"/>
</dbReference>
<feature type="repeat" description="ANK" evidence="8">
    <location>
        <begin position="69"/>
        <end position="101"/>
    </location>
</feature>
<feature type="repeat" description="ANK" evidence="8">
    <location>
        <begin position="345"/>
        <end position="377"/>
    </location>
</feature>